<organism evidence="3 4">
    <name type="scientific">Fibrobacter succinogenes (strain ATCC 19169 / S85)</name>
    <dbReference type="NCBI Taxonomy" id="59374"/>
    <lineage>
        <taxon>Bacteria</taxon>
        <taxon>Pseudomonadati</taxon>
        <taxon>Fibrobacterota</taxon>
        <taxon>Fibrobacteria</taxon>
        <taxon>Fibrobacterales</taxon>
        <taxon>Fibrobacteraceae</taxon>
        <taxon>Fibrobacter</taxon>
    </lineage>
</organism>
<gene>
    <name evidence="2" type="ordered locus">Fisuc_2142</name>
    <name evidence="3" type="ordered locus">FSU_2678</name>
</gene>
<dbReference type="EMBL" id="CP001792">
    <property type="protein sequence ID" value="ACX75729.1"/>
    <property type="molecule type" value="Genomic_DNA"/>
</dbReference>
<dbReference type="KEGG" id="fsu:Fisuc_2142"/>
<evidence type="ECO:0000313" key="5">
    <source>
        <dbReference type="Proteomes" id="UP000001497"/>
    </source>
</evidence>
<reference evidence="3" key="3">
    <citation type="submission" date="2010-08" db="EMBL/GenBank/DDBJ databases">
        <authorList>
            <person name="Durkin A.S."/>
            <person name="Nelson K.E."/>
            <person name="Morrison M."/>
            <person name="Forsberg C.W."/>
            <person name="Wilson D.B."/>
            <person name="Russell J.B."/>
            <person name="Cann I.K.O."/>
            <person name="Mackie R.I."/>
            <person name="White B.A."/>
        </authorList>
    </citation>
    <scope>NUCLEOTIDE SEQUENCE</scope>
    <source>
        <strain evidence="3">S85</strain>
    </source>
</reference>
<dbReference type="RefSeq" id="WP_014546791.1">
    <property type="nucleotide sequence ID" value="NC_013410.1"/>
</dbReference>
<evidence type="ECO:0000313" key="2">
    <source>
        <dbReference type="EMBL" id="ACX75729.1"/>
    </source>
</evidence>
<protein>
    <submittedName>
        <fullName evidence="2">GLUG domain protein</fullName>
    </submittedName>
</protein>
<proteinExistence type="predicted"/>
<dbReference type="EMBL" id="CP002158">
    <property type="protein sequence ID" value="ADL27129.1"/>
    <property type="molecule type" value="Genomic_DNA"/>
</dbReference>
<keyword evidence="5" id="KW-1185">Reference proteome</keyword>
<evidence type="ECO:0000313" key="4">
    <source>
        <dbReference type="Proteomes" id="UP000000517"/>
    </source>
</evidence>
<dbReference type="Proteomes" id="UP000001497">
    <property type="component" value="Chromosome"/>
</dbReference>
<dbReference type="Gene3D" id="2.160.20.110">
    <property type="match status" value="3"/>
</dbReference>
<dbReference type="Proteomes" id="UP000000517">
    <property type="component" value="Chromosome"/>
</dbReference>
<dbReference type="AlphaFoldDB" id="C9RJZ6"/>
<evidence type="ECO:0000313" key="3">
    <source>
        <dbReference type="EMBL" id="ADL27129.1"/>
    </source>
</evidence>
<feature type="signal peptide" evidence="1">
    <location>
        <begin position="1"/>
        <end position="22"/>
    </location>
</feature>
<keyword evidence="1" id="KW-0732">Signal</keyword>
<dbReference type="HOGENOM" id="CLU_267616_0_0_0"/>
<sequence>MSKKFYAAVAIMVATCAQVSLAAWDGSAKVPKVVEKDGQNFYEITSPEELIGFLDSVLVGKAGDESLKAYLKNDVVFGVDTSKLCEKRWVRNKEQSMFTGDFDGRGHSIYGLNAENALFREVGMSAGSVHDVSVVHGSFGSDSVTRAASIADILDGSLWNVNVIATDVRSAYDAAGIAANVSSPYGSDGKHALILNSHVIGGSVGGSYYVGGIAGFSAGKIHGCSNSARVYTVENPNVKEQMIEHLGGIVAYSTVDFGTAIGNCVNRGKIEMESLAQWAYVGGIAGEVDGNIENLQNYGEVSSKVTFASDTAKSTWAAASYVGGIAGQHSLPRKYSGENRDLLNEGNVLAVFDNRIENGDFMVGGVVGNADRSSITNALNRGSVVAHGFGKLTKTSVGGVIGLANMNVYSGFAKLKNRGNVYGGGTFRTHVGGLAGRMEGYVVDDPKFVQSFNYGCVTGVVADTSSVSEALNVGGLLGYGDAIVFSDVYNRGKILAKGKLVYGGSYVGGIVGLNRYPTASISNAYSATPEITGDTVGGVVGYSLEAAVPSNTYFDKTLADVKSFGKNYFETADDPDCGRATSALQNDEILAMLNTQNGKVSDRKLWVRRGGYPVLTFDSLYKNDSLFFDLQTYALPSAEIVNDTAVYTIKTADELATLLEMGSSFGYKMFKVKLANDIVMGEDSTHLSMRKMSIDTSGLCINMMFDGQGHTVYGLNMSRAMFYCLAEGAVIDNMTIANSRFANDYGMSAAGIAISLKKNSAIRNVKIRNSLVRGGDVAGGIVANSYGTMLEVANENTPVYASDKAGGVAGESNGFIVGASNSGKVSGRLAGGIVGYSYFNNGIVKNASNTGAILGSGEYSVAAGGIVGYSFRLQVMDALNTGLVEASSASAKVYAGGIAGRIDSSTTLDRLGNWGRVHILGGTVAYAGGLVGWYEGLPVRGLEKPTPGANFLESFNYGPVYVKTSKDSSYAGGIAGYGKFGIFHGIYNRGVVKNEGPSSKKWTGGVLASVEHGQLYSSYSYTDTLTGNGVGALVHDWQGFTYIERNYYGKGLVDAPAIVKISLDDTSKVYRNVEAKTFDELKSASMDLETGGLTWIFGDCLPKLAHDTTTACKVNVVEDYFDTSFVDQIVFQENVIFADSTDNQGSGSGEGPVATPKSPVMAKAAPLSVQVVARNIAVSGLSGNRPVLVMDMQGRLVKSVRAHGPSVNIAVPRAGRYIVRSGSQARVVTVR</sequence>
<reference evidence="4" key="2">
    <citation type="submission" date="2010-08" db="EMBL/GenBank/DDBJ databases">
        <title>Complete sequence of Fibrobacter succinogenes subsp. succinogenes S85.</title>
        <authorList>
            <person name="Durkin A.S."/>
            <person name="Nelson K.E."/>
            <person name="Morrison M."/>
            <person name="Forsberg C.W."/>
            <person name="Wilson D.B."/>
            <person name="Russell J.B."/>
            <person name="Cann I.K.O."/>
            <person name="Mackie R.I."/>
            <person name="White B.A."/>
        </authorList>
    </citation>
    <scope>NUCLEOTIDE SEQUENCE [LARGE SCALE GENOMIC DNA]</scope>
    <source>
        <strain evidence="4">ATCC 19169 / S85</strain>
    </source>
</reference>
<dbReference type="OrthoDB" id="9812138at2"/>
<accession>C9RJZ6</accession>
<dbReference type="eggNOG" id="COG3210">
    <property type="taxonomic scope" value="Bacteria"/>
</dbReference>
<dbReference type="PATRIC" id="fig|59374.8.peg.2565"/>
<dbReference type="KEGG" id="fsc:FSU_2678"/>
<evidence type="ECO:0000256" key="1">
    <source>
        <dbReference type="SAM" id="SignalP"/>
    </source>
</evidence>
<feature type="chain" id="PRO_5003002212" evidence="1">
    <location>
        <begin position="23"/>
        <end position="1231"/>
    </location>
</feature>
<reference evidence="2 5" key="1">
    <citation type="submission" date="2009-10" db="EMBL/GenBank/DDBJ databases">
        <title>Complete sequence of Fibrobacter succinogenes subsp. succinogenes S85.</title>
        <authorList>
            <consortium name="US DOE Joint Genome Institute"/>
            <person name="Lucas S."/>
            <person name="Copeland A."/>
            <person name="Lapidus A."/>
            <person name="Glavina del Rio T."/>
            <person name="Tice H."/>
            <person name="Bruce D."/>
            <person name="Goodwin L."/>
            <person name="Pitluck S."/>
            <person name="Chertkov O."/>
            <person name="Detter J.C."/>
            <person name="Han C."/>
            <person name="Tapia R."/>
            <person name="Larimer F."/>
            <person name="Land M."/>
            <person name="Hauser L."/>
            <person name="Kyrpides N."/>
            <person name="Mikhailova N."/>
            <person name="Weimer P.J."/>
            <person name="Stevenson D.M."/>
            <person name="Boyum J."/>
            <person name="Brumm P.I."/>
            <person name="Mead D."/>
        </authorList>
    </citation>
    <scope>NUCLEOTIDE SEQUENCE [LARGE SCALE GENOMIC DNA]</scope>
    <source>
        <strain evidence="5">ATCC 19169 / S85</strain>
        <strain evidence="2">S85</strain>
    </source>
</reference>
<dbReference type="STRING" id="59374.FSU_2678"/>
<name>C9RJZ6_FIBSS</name>